<dbReference type="InterPro" id="IPR012818">
    <property type="entry name" value="CbiE"/>
</dbReference>
<dbReference type="Pfam" id="PF00590">
    <property type="entry name" value="TP_methylase"/>
    <property type="match status" value="1"/>
</dbReference>
<evidence type="ECO:0000256" key="1">
    <source>
        <dbReference type="ARBA" id="ARBA00004953"/>
    </source>
</evidence>
<dbReference type="GO" id="GO:0008276">
    <property type="term" value="F:protein methyltransferase activity"/>
    <property type="evidence" value="ECO:0007669"/>
    <property type="project" value="InterPro"/>
</dbReference>
<dbReference type="PIRSF" id="PIRSF036428">
    <property type="entry name" value="CobL"/>
    <property type="match status" value="1"/>
</dbReference>
<dbReference type="InterPro" id="IPR000878">
    <property type="entry name" value="4pyrrol_Mease"/>
</dbReference>
<keyword evidence="3 7" id="KW-0489">Methyltransferase</keyword>
<dbReference type="NCBIfam" id="TIGR02467">
    <property type="entry name" value="CbiE"/>
    <property type="match status" value="1"/>
</dbReference>
<dbReference type="PANTHER" id="PTHR43182:SF1">
    <property type="entry name" value="COBALT-PRECORRIN-7 C(5)-METHYLTRANSFERASE"/>
    <property type="match status" value="1"/>
</dbReference>
<dbReference type="CDD" id="cd11644">
    <property type="entry name" value="Precorrin-6Y-MT"/>
    <property type="match status" value="1"/>
</dbReference>
<dbReference type="CDD" id="cd02440">
    <property type="entry name" value="AdoMet_MTases"/>
    <property type="match status" value="1"/>
</dbReference>
<dbReference type="InterPro" id="IPR014008">
    <property type="entry name" value="Cbl_synth_MTase_CbiT"/>
</dbReference>
<dbReference type="UniPathway" id="UPA00148"/>
<dbReference type="EMBL" id="QRPE01000002">
    <property type="protein sequence ID" value="RHL95891.1"/>
    <property type="molecule type" value="Genomic_DNA"/>
</dbReference>
<dbReference type="SUPFAM" id="SSF53790">
    <property type="entry name" value="Tetrapyrrole methylase"/>
    <property type="match status" value="1"/>
</dbReference>
<dbReference type="GO" id="GO:0009236">
    <property type="term" value="P:cobalamin biosynthetic process"/>
    <property type="evidence" value="ECO:0007669"/>
    <property type="project" value="UniProtKB-UniPathway"/>
</dbReference>
<dbReference type="InterPro" id="IPR029063">
    <property type="entry name" value="SAM-dependent_MTases_sf"/>
</dbReference>
<gene>
    <name evidence="7" type="primary">cbiE</name>
    <name evidence="7" type="ORF">DWZ95_03520</name>
</gene>
<dbReference type="GO" id="GO:0032259">
    <property type="term" value="P:methylation"/>
    <property type="evidence" value="ECO:0007669"/>
    <property type="project" value="UniProtKB-KW"/>
</dbReference>
<dbReference type="RefSeq" id="WP_118422651.1">
    <property type="nucleotide sequence ID" value="NZ_JAJCKC010000002.1"/>
</dbReference>
<evidence type="ECO:0000256" key="2">
    <source>
        <dbReference type="ARBA" id="ARBA00022573"/>
    </source>
</evidence>
<dbReference type="InterPro" id="IPR006365">
    <property type="entry name" value="Cbl_synth_CobL"/>
</dbReference>
<dbReference type="SUPFAM" id="SSF53335">
    <property type="entry name" value="S-adenosyl-L-methionine-dependent methyltransferases"/>
    <property type="match status" value="1"/>
</dbReference>
<name>A0A415NEJ1_9BACE</name>
<dbReference type="Gene3D" id="3.40.50.150">
    <property type="entry name" value="Vaccinia Virus protein VP39"/>
    <property type="match status" value="1"/>
</dbReference>
<dbReference type="PANTHER" id="PTHR43182">
    <property type="entry name" value="COBALT-PRECORRIN-6B C(15)-METHYLTRANSFERASE (DECARBOXYLATING)"/>
    <property type="match status" value="1"/>
</dbReference>
<protein>
    <submittedName>
        <fullName evidence="7">Precorrin-6y C5,15-methyltransferase (Decarboxylating) subunit CbiE</fullName>
    </submittedName>
</protein>
<proteinExistence type="predicted"/>
<feature type="domain" description="Tetrapyrrole methylase" evidence="6">
    <location>
        <begin position="32"/>
        <end position="203"/>
    </location>
</feature>
<keyword evidence="2" id="KW-0169">Cobalamin biosynthesis</keyword>
<comment type="caution">
    <text evidence="7">The sequence shown here is derived from an EMBL/GenBank/DDBJ whole genome shotgun (WGS) entry which is preliminary data.</text>
</comment>
<sequence length="422" mass="48006">MTRNFIIIGMDDNREPFFPPEVLQHIREGKVFSGGLRHREIVEKLLPEGAEWISITVPLDNVFAQYENIFADFEKKASDASIVVFASGDPLFFGFANTVKRKLPDAKIRLYPAFNSLQTLAHRLVMPYDDMRTVSLTGRPWQELDKALIERAHKIGVLTDREHTPATIAARMLEYGYTDYTMYIGEHLGNPERERIRQLGLEEASEEVFEHPNNLLLYADTSYKSMQTPCTDLSEFRNHLTRPFGLPDEQFAHLDGRARMITKAPIRLLTLQVLELNRRRVFWDIGFCTGSVSIEARLQFPHLTIVSFEIRPEGEELMRINSRRFGAPGITALIGDFLQTDLEALPRPDAVFIGGHGGKLENILVRLKEVLQPNGCIVFNSVSESSKELFRQGVHATGMTLHSSLRIIINNFNPIEIMKATI</sequence>
<dbReference type="Proteomes" id="UP000285013">
    <property type="component" value="Unassembled WGS sequence"/>
</dbReference>
<dbReference type="AlphaFoldDB" id="A0A415NEJ1"/>
<evidence type="ECO:0000256" key="5">
    <source>
        <dbReference type="ARBA" id="ARBA00022691"/>
    </source>
</evidence>
<evidence type="ECO:0000259" key="6">
    <source>
        <dbReference type="Pfam" id="PF00590"/>
    </source>
</evidence>
<keyword evidence="5" id="KW-0949">S-adenosyl-L-methionine</keyword>
<evidence type="ECO:0000256" key="4">
    <source>
        <dbReference type="ARBA" id="ARBA00022679"/>
    </source>
</evidence>
<dbReference type="InterPro" id="IPR050714">
    <property type="entry name" value="Cobalamin_biosynth_MTase"/>
</dbReference>
<organism evidence="7 8">
    <name type="scientific">Bacteroides intestinalis</name>
    <dbReference type="NCBI Taxonomy" id="329854"/>
    <lineage>
        <taxon>Bacteria</taxon>
        <taxon>Pseudomonadati</taxon>
        <taxon>Bacteroidota</taxon>
        <taxon>Bacteroidia</taxon>
        <taxon>Bacteroidales</taxon>
        <taxon>Bacteroidaceae</taxon>
        <taxon>Bacteroides</taxon>
    </lineage>
</organism>
<dbReference type="NCBIfam" id="TIGR02469">
    <property type="entry name" value="CbiT"/>
    <property type="match status" value="1"/>
</dbReference>
<dbReference type="Gene3D" id="3.40.1010.10">
    <property type="entry name" value="Cobalt-precorrin-4 Transmethylase, Domain 1"/>
    <property type="match status" value="1"/>
</dbReference>
<dbReference type="InterPro" id="IPR035996">
    <property type="entry name" value="4pyrrol_Methylase_sf"/>
</dbReference>
<evidence type="ECO:0000256" key="3">
    <source>
        <dbReference type="ARBA" id="ARBA00022603"/>
    </source>
</evidence>
<accession>A0A415NEJ1</accession>
<evidence type="ECO:0000313" key="8">
    <source>
        <dbReference type="Proteomes" id="UP000285013"/>
    </source>
</evidence>
<dbReference type="InterPro" id="IPR014777">
    <property type="entry name" value="4pyrrole_Mease_sub1"/>
</dbReference>
<reference evidence="7 8" key="1">
    <citation type="submission" date="2018-08" db="EMBL/GenBank/DDBJ databases">
        <title>A genome reference for cultivated species of the human gut microbiota.</title>
        <authorList>
            <person name="Zou Y."/>
            <person name="Xue W."/>
            <person name="Luo G."/>
        </authorList>
    </citation>
    <scope>NUCLEOTIDE SEQUENCE [LARGE SCALE GENOMIC DNA]</scope>
    <source>
        <strain evidence="7 8">AF36-16BH</strain>
    </source>
</reference>
<comment type="pathway">
    <text evidence="1">Cofactor biosynthesis; adenosylcobalamin biosynthesis.</text>
</comment>
<keyword evidence="4 7" id="KW-0808">Transferase</keyword>
<evidence type="ECO:0000313" key="7">
    <source>
        <dbReference type="EMBL" id="RHL95891.1"/>
    </source>
</evidence>